<accession>A0A7L7SM42</accession>
<reference evidence="1 2" key="1">
    <citation type="submission" date="2020-08" db="EMBL/GenBank/DDBJ databases">
        <authorList>
            <person name="Canfield G.S."/>
            <person name="Duerkop B.A."/>
        </authorList>
    </citation>
    <scope>NUCLEOTIDE SEQUENCE [LARGE SCALE GENOMIC DNA]</scope>
</reference>
<dbReference type="EMBL" id="MT939241">
    <property type="protein sequence ID" value="QOC57522.1"/>
    <property type="molecule type" value="Genomic_DNA"/>
</dbReference>
<dbReference type="Proteomes" id="UP000516647">
    <property type="component" value="Segment"/>
</dbReference>
<gene>
    <name evidence="1" type="ORF">phi9183_ORF029</name>
</gene>
<organism evidence="1 2">
    <name type="scientific">Enterococcus phage 9183</name>
    <dbReference type="NCBI Taxonomy" id="2763102"/>
    <lineage>
        <taxon>Viruses</taxon>
        <taxon>Duplodnaviria</taxon>
        <taxon>Heunggongvirae</taxon>
        <taxon>Uroviricota</taxon>
        <taxon>Caudoviricetes</taxon>
        <taxon>Andrewesvirinae</taxon>
        <taxon>Denvervirus</taxon>
        <taxon>Denvervirus dv9183</taxon>
    </lineage>
</organism>
<proteinExistence type="predicted"/>
<evidence type="ECO:0000313" key="1">
    <source>
        <dbReference type="EMBL" id="QOC57522.1"/>
    </source>
</evidence>
<evidence type="ECO:0000313" key="2">
    <source>
        <dbReference type="Proteomes" id="UP000516647"/>
    </source>
</evidence>
<sequence>MILTDYKLRGFKATFNAQIREDVDDKTKFKIFKTELFQWLKSYDVDLHVFPDLKIEVEGYSLVMSYTETTDTTMTIRFIWRVSRMTIVEVLDFCSQFCLELGVKEPTINVTDQFTYNNLGLYYPQDKTLVISEHIIFQFKPETVIAILKHELLHHYCNVKKLGARDVDYDFIELLIKYDAYISKAPEANLAYETFVANLMKHNDGRYGEVFSDAKRETLVRRWLAKRKLHSNAFRISNSSTYTLGA</sequence>
<keyword evidence="2" id="KW-1185">Reference proteome</keyword>
<protein>
    <submittedName>
        <fullName evidence="1">Uncharacterized protein</fullName>
    </submittedName>
</protein>
<name>A0A7L7SM42_9CAUD</name>